<keyword evidence="1" id="KW-0378">Hydrolase</keyword>
<keyword evidence="4" id="KW-1185">Reference proteome</keyword>
<comment type="caution">
    <text evidence="3">The sequence shown here is derived from an EMBL/GenBank/DDBJ whole genome shotgun (WGS) entry which is preliminary data.</text>
</comment>
<dbReference type="InterPro" id="IPR002921">
    <property type="entry name" value="Fungal_lipase-type"/>
</dbReference>
<dbReference type="PANTHER" id="PTHR31479:SF4">
    <property type="entry name" value="FUNGAL LIPASE-LIKE DOMAIN-CONTAINING PROTEIN"/>
    <property type="match status" value="1"/>
</dbReference>
<evidence type="ECO:0000259" key="2">
    <source>
        <dbReference type="Pfam" id="PF01764"/>
    </source>
</evidence>
<accession>A0ABR0D7W4</accession>
<evidence type="ECO:0000256" key="1">
    <source>
        <dbReference type="ARBA" id="ARBA00022801"/>
    </source>
</evidence>
<dbReference type="EMBL" id="JAYDYQ010002533">
    <property type="protein sequence ID" value="KAK4485359.1"/>
    <property type="molecule type" value="Genomic_DNA"/>
</dbReference>
<evidence type="ECO:0000313" key="3">
    <source>
        <dbReference type="EMBL" id="KAK4485359.1"/>
    </source>
</evidence>
<gene>
    <name evidence="3" type="ORF">RD792_007998</name>
</gene>
<protein>
    <recommendedName>
        <fullName evidence="2">Fungal lipase-type domain-containing protein</fullName>
    </recommendedName>
</protein>
<proteinExistence type="predicted"/>
<feature type="domain" description="Fungal lipase-type" evidence="2">
    <location>
        <begin position="125"/>
        <end position="178"/>
    </location>
</feature>
<evidence type="ECO:0000313" key="4">
    <source>
        <dbReference type="Proteomes" id="UP001291926"/>
    </source>
</evidence>
<dbReference type="Gene3D" id="3.40.50.1820">
    <property type="entry name" value="alpha/beta hydrolase"/>
    <property type="match status" value="1"/>
</dbReference>
<sequence length="345" mass="39430">MASERDMFGLIGPSYLTDIDWNNFHHKRSIAASLVKGVYILEQDRQEKRQGPQALAPPWWQHFNFKLVQLLIDDHDLSYFGAIYEFNVTFPCLDYTKQRPPRYVIAFRGTITKHGNRAQDLKLDLHCIINNLRDSRRFKIGFELTQNLISQVGQGNVWLAGHSLGSSIALLIGRHMVQYTGTYLETYLFNPPFISAPIEMIKNEKVKFGLRIAKSVVKAGLAKAAAKYGDGQSIAQEYNDPFIVLSLWTPYLFINPSDLICSEYFGYFEHREKMEKIGAGKIEKLATKHSIGKFVSSAMGIDSEATHLIPSAYLSTNCCSSDEVHGINQWWKLDLEFKNKLYQYK</sequence>
<dbReference type="Proteomes" id="UP001291926">
    <property type="component" value="Unassembled WGS sequence"/>
</dbReference>
<organism evidence="3 4">
    <name type="scientific">Penstemon davidsonii</name>
    <dbReference type="NCBI Taxonomy" id="160366"/>
    <lineage>
        <taxon>Eukaryota</taxon>
        <taxon>Viridiplantae</taxon>
        <taxon>Streptophyta</taxon>
        <taxon>Embryophyta</taxon>
        <taxon>Tracheophyta</taxon>
        <taxon>Spermatophyta</taxon>
        <taxon>Magnoliopsida</taxon>
        <taxon>eudicotyledons</taxon>
        <taxon>Gunneridae</taxon>
        <taxon>Pentapetalae</taxon>
        <taxon>asterids</taxon>
        <taxon>lamiids</taxon>
        <taxon>Lamiales</taxon>
        <taxon>Plantaginaceae</taxon>
        <taxon>Cheloneae</taxon>
        <taxon>Penstemon</taxon>
    </lineage>
</organism>
<name>A0ABR0D7W4_9LAMI</name>
<dbReference type="PANTHER" id="PTHR31479">
    <property type="entry name" value="ALPHA/BETA-HYDROLASES SUPERFAMILY PROTEIN"/>
    <property type="match status" value="1"/>
</dbReference>
<dbReference type="InterPro" id="IPR029058">
    <property type="entry name" value="AB_hydrolase_fold"/>
</dbReference>
<dbReference type="Pfam" id="PF01764">
    <property type="entry name" value="Lipase_3"/>
    <property type="match status" value="1"/>
</dbReference>
<reference evidence="3 4" key="1">
    <citation type="journal article" date="2023" name="bioRxiv">
        <title>Genome report: Whole genome sequence and annotation of Penstemon davidsonii.</title>
        <authorList>
            <person name="Ostevik K.L."/>
            <person name="Alabady M."/>
            <person name="Zhang M."/>
            <person name="Rausher M.D."/>
        </authorList>
    </citation>
    <scope>NUCLEOTIDE SEQUENCE [LARGE SCALE GENOMIC DNA]</scope>
    <source>
        <strain evidence="3">DNT005</strain>
        <tissue evidence="3">Whole leaf</tissue>
    </source>
</reference>
<dbReference type="SUPFAM" id="SSF53474">
    <property type="entry name" value="alpha/beta-Hydrolases"/>
    <property type="match status" value="1"/>
</dbReference>